<dbReference type="SUPFAM" id="SSF52833">
    <property type="entry name" value="Thioredoxin-like"/>
    <property type="match status" value="1"/>
</dbReference>
<keyword evidence="2" id="KW-1185">Reference proteome</keyword>
<dbReference type="Gene3D" id="3.40.30.10">
    <property type="entry name" value="Glutaredoxin"/>
    <property type="match status" value="1"/>
</dbReference>
<dbReference type="EMBL" id="CP094326">
    <property type="protein sequence ID" value="UNY99503.1"/>
    <property type="molecule type" value="Genomic_DNA"/>
</dbReference>
<gene>
    <name evidence="1" type="ORF">MQE36_03955</name>
</gene>
<evidence type="ECO:0000313" key="1">
    <source>
        <dbReference type="EMBL" id="UNY99503.1"/>
    </source>
</evidence>
<organism evidence="1 2">
    <name type="scientific">Zhouia spongiae</name>
    <dbReference type="NCBI Taxonomy" id="2202721"/>
    <lineage>
        <taxon>Bacteria</taxon>
        <taxon>Pseudomonadati</taxon>
        <taxon>Bacteroidota</taxon>
        <taxon>Flavobacteriia</taxon>
        <taxon>Flavobacteriales</taxon>
        <taxon>Flavobacteriaceae</taxon>
        <taxon>Zhouia</taxon>
    </lineage>
</organism>
<dbReference type="RefSeq" id="WP_242937876.1">
    <property type="nucleotide sequence ID" value="NZ_CP094326.1"/>
</dbReference>
<protein>
    <submittedName>
        <fullName evidence="1">Thioredoxin family protein</fullName>
    </submittedName>
</protein>
<proteinExistence type="predicted"/>
<reference evidence="1 2" key="1">
    <citation type="journal article" date="2018" name="Int. J. Syst. Evol. Microbiol.">
        <title>Zhouia spongiae sp. nov., isolated from a marine sponge.</title>
        <authorList>
            <person name="Zhuang L."/>
            <person name="Lin B."/>
            <person name="Qin F."/>
            <person name="Luo L."/>
        </authorList>
    </citation>
    <scope>NUCLEOTIDE SEQUENCE [LARGE SCALE GENOMIC DNA]</scope>
    <source>
        <strain evidence="1 2">HN-Y44</strain>
    </source>
</reference>
<sequence length="209" mass="23818">MEITVNKTIEDSLTQAVSYSKYRELVASLASEGRSSAPQQNEQMSEYTVLNERRMKRWDKTIKISDDTLSALKNLERPVTWLVLTESWCGDAAHALPIMNKIAEQTDKIRLEIVFRDQHEDLMNMFLTNGGKSIPKLIVIDDMNSDVTGTWGPRPKPATRMVSDYKEKFGKITPELKQNLQVWYNKDKGQAISEELIELLPLELVSNGS</sequence>
<accession>A0ABY3YP71</accession>
<dbReference type="InterPro" id="IPR036249">
    <property type="entry name" value="Thioredoxin-like_sf"/>
</dbReference>
<dbReference type="Pfam" id="PF14595">
    <property type="entry name" value="Thioredoxin_9"/>
    <property type="match status" value="1"/>
</dbReference>
<evidence type="ECO:0000313" key="2">
    <source>
        <dbReference type="Proteomes" id="UP000829476"/>
    </source>
</evidence>
<dbReference type="Proteomes" id="UP000829476">
    <property type="component" value="Chromosome"/>
</dbReference>
<name>A0ABY3YP71_9FLAO</name>